<keyword evidence="4 9" id="KW-0808">Transferase</keyword>
<evidence type="ECO:0000256" key="1">
    <source>
        <dbReference type="ARBA" id="ARBA00004651"/>
    </source>
</evidence>
<dbReference type="InterPro" id="IPR036526">
    <property type="entry name" value="C-N_Hydrolase_sf"/>
</dbReference>
<evidence type="ECO:0000256" key="7">
    <source>
        <dbReference type="ARBA" id="ARBA00023136"/>
    </source>
</evidence>
<dbReference type="Gene3D" id="3.60.110.10">
    <property type="entry name" value="Carbon-nitrogen hydrolase"/>
    <property type="match status" value="1"/>
</dbReference>
<organism evidence="11 12">
    <name type="scientific">Motilimonas cestriensis</name>
    <dbReference type="NCBI Taxonomy" id="2742685"/>
    <lineage>
        <taxon>Bacteria</taxon>
        <taxon>Pseudomonadati</taxon>
        <taxon>Pseudomonadota</taxon>
        <taxon>Gammaproteobacteria</taxon>
        <taxon>Alteromonadales</taxon>
        <taxon>Alteromonadales genera incertae sedis</taxon>
        <taxon>Motilimonas</taxon>
    </lineage>
</organism>
<dbReference type="InterPro" id="IPR045378">
    <property type="entry name" value="LNT_N"/>
</dbReference>
<keyword evidence="6 9" id="KW-1133">Transmembrane helix</keyword>
<keyword evidence="5 9" id="KW-0812">Transmembrane</keyword>
<evidence type="ECO:0000313" key="12">
    <source>
        <dbReference type="Proteomes" id="UP001201273"/>
    </source>
</evidence>
<evidence type="ECO:0000256" key="3">
    <source>
        <dbReference type="ARBA" id="ARBA00022475"/>
    </source>
</evidence>
<comment type="similarity">
    <text evidence="2 9">Belongs to the CN hydrolase family. Apolipoprotein N-acyltransferase subfamily.</text>
</comment>
<dbReference type="EC" id="2.3.1.269" evidence="9"/>
<feature type="transmembrane region" description="Helical" evidence="9">
    <location>
        <begin position="119"/>
        <end position="137"/>
    </location>
</feature>
<dbReference type="PANTHER" id="PTHR38686">
    <property type="entry name" value="APOLIPOPROTEIN N-ACYLTRANSFERASE"/>
    <property type="match status" value="1"/>
</dbReference>
<evidence type="ECO:0000259" key="10">
    <source>
        <dbReference type="PROSITE" id="PS50263"/>
    </source>
</evidence>
<keyword evidence="12" id="KW-1185">Reference proteome</keyword>
<evidence type="ECO:0000256" key="6">
    <source>
        <dbReference type="ARBA" id="ARBA00022989"/>
    </source>
</evidence>
<dbReference type="InterPro" id="IPR003010">
    <property type="entry name" value="C-N_Hydrolase"/>
</dbReference>
<comment type="function">
    <text evidence="9">Catalyzes the phospholipid dependent N-acylation of the N-terminal cysteine of apolipoprotein, the last step in lipoprotein maturation.</text>
</comment>
<dbReference type="RefSeq" id="WP_233051183.1">
    <property type="nucleotide sequence ID" value="NZ_JAIMJA010000002.1"/>
</dbReference>
<feature type="transmembrane region" description="Helical" evidence="9">
    <location>
        <begin position="85"/>
        <end position="107"/>
    </location>
</feature>
<comment type="caution">
    <text evidence="11">The sequence shown here is derived from an EMBL/GenBank/DDBJ whole genome shotgun (WGS) entry which is preliminary data.</text>
</comment>
<dbReference type="Proteomes" id="UP001201273">
    <property type="component" value="Unassembled WGS sequence"/>
</dbReference>
<keyword evidence="3 9" id="KW-1003">Cell membrane</keyword>
<dbReference type="Pfam" id="PF00795">
    <property type="entry name" value="CN_hydrolase"/>
    <property type="match status" value="1"/>
</dbReference>
<dbReference type="SUPFAM" id="SSF56317">
    <property type="entry name" value="Carbon-nitrogen hydrolase"/>
    <property type="match status" value="1"/>
</dbReference>
<reference evidence="11 12" key="1">
    <citation type="journal article" date="2022" name="Environ. Microbiol. Rep.">
        <title>Eco-phylogenetic analyses reveal divergent evolution of vitamin B12 metabolism in the marine bacterial family 'Psychromonadaceae'.</title>
        <authorList>
            <person name="Jin X."/>
            <person name="Yang Y."/>
            <person name="Cao H."/>
            <person name="Gao B."/>
            <person name="Zhao Z."/>
        </authorList>
    </citation>
    <scope>NUCLEOTIDE SEQUENCE [LARGE SCALE GENOMIC DNA]</scope>
    <source>
        <strain evidence="11 12">MKS20</strain>
    </source>
</reference>
<name>A0ABS8W659_9GAMM</name>
<evidence type="ECO:0000256" key="9">
    <source>
        <dbReference type="HAMAP-Rule" id="MF_01148"/>
    </source>
</evidence>
<dbReference type="EMBL" id="JAIMJA010000002">
    <property type="protein sequence ID" value="MCE2593577.1"/>
    <property type="molecule type" value="Genomic_DNA"/>
</dbReference>
<feature type="transmembrane region" description="Helical" evidence="9">
    <location>
        <begin position="187"/>
        <end position="204"/>
    </location>
</feature>
<evidence type="ECO:0000256" key="5">
    <source>
        <dbReference type="ARBA" id="ARBA00022692"/>
    </source>
</evidence>
<comment type="pathway">
    <text evidence="9">Protein modification; lipoprotein biosynthesis (N-acyl transfer).</text>
</comment>
<proteinExistence type="inferred from homology"/>
<dbReference type="NCBIfam" id="TIGR00546">
    <property type="entry name" value="lnt"/>
    <property type="match status" value="1"/>
</dbReference>
<protein>
    <recommendedName>
        <fullName evidence="9">Apolipoprotein N-acyltransferase</fullName>
        <shortName evidence="9">ALP N-acyltransferase</shortName>
        <ecNumber evidence="9">2.3.1.269</ecNumber>
    </recommendedName>
</protein>
<sequence length="508" mass="57642">MNKSNPWLQYLCAFLLGSIAPLAFAPYSLWPVIFVSLTVFLFLIDGRSAKMGAKLGFSYAMGMYAFGITWIHVSMDLFGGMPAVATWALMALLCAYLAIFTLLTGYVAQRFKVSLKWQYWLLMPVTWLIFDWLRGHFMTGFPWLWLGYSQIDSPLAGFAPIFGVQGITLAILLICGSLVIAIKSKTWLWPASLIAALFAVGGYLNNQTFTQPLPVAKVALVQGNIDQNLKWQDEQLWPSLKLYYELSQIQEPLDLIIWPESAIAALELNVEPYLVRLNQDMNDRGTSLITGIIEYRKAEKTYYNTLIALGDTPLEHDYEPNHINRYAKHHLLPIGEFVPFEDWLRPLAPYFDLPMSSFNRGDYVQSNLLTKKNKIAPAICYEIAYSEQLRQNILDDTSMILTVSNDAWFGDSNGPHQHLEIAQMRALEFGRPVLRATNTGITAFIDHHGNITSRADQFKTQVITQDVVPMTGQTPYGRIGSWPLIVWVCSIFSLCIWRHFRVEQKISG</sequence>
<feature type="transmembrane region" description="Helical" evidence="9">
    <location>
        <begin position="56"/>
        <end position="73"/>
    </location>
</feature>
<keyword evidence="7 9" id="KW-0472">Membrane</keyword>
<comment type="subcellular location">
    <subcellularLocation>
        <location evidence="1 9">Cell membrane</location>
        <topology evidence="1 9">Multi-pass membrane protein</topology>
    </subcellularLocation>
</comment>
<feature type="transmembrane region" description="Helical" evidence="9">
    <location>
        <begin position="157"/>
        <end position="180"/>
    </location>
</feature>
<dbReference type="InterPro" id="IPR004563">
    <property type="entry name" value="Apolipo_AcylTrfase"/>
</dbReference>
<gene>
    <name evidence="9 11" type="primary">lnt</name>
    <name evidence="11" type="ORF">K6Y31_01970</name>
</gene>
<feature type="domain" description="CN hydrolase" evidence="10">
    <location>
        <begin position="221"/>
        <end position="469"/>
    </location>
</feature>
<dbReference type="CDD" id="cd07571">
    <property type="entry name" value="ALP_N-acyl_transferase"/>
    <property type="match status" value="1"/>
</dbReference>
<keyword evidence="8 9" id="KW-0012">Acyltransferase</keyword>
<dbReference type="HAMAP" id="MF_01148">
    <property type="entry name" value="Lnt"/>
    <property type="match status" value="1"/>
</dbReference>
<evidence type="ECO:0000256" key="2">
    <source>
        <dbReference type="ARBA" id="ARBA00010065"/>
    </source>
</evidence>
<accession>A0ABS8W659</accession>
<evidence type="ECO:0000313" key="11">
    <source>
        <dbReference type="EMBL" id="MCE2593577.1"/>
    </source>
</evidence>
<feature type="transmembrane region" description="Helical" evidence="9">
    <location>
        <begin position="29"/>
        <end position="44"/>
    </location>
</feature>
<dbReference type="PROSITE" id="PS50263">
    <property type="entry name" value="CN_HYDROLASE"/>
    <property type="match status" value="1"/>
</dbReference>
<dbReference type="Pfam" id="PF20154">
    <property type="entry name" value="LNT_N"/>
    <property type="match status" value="1"/>
</dbReference>
<comment type="catalytic activity">
    <reaction evidence="9">
        <text>N-terminal S-1,2-diacyl-sn-glyceryl-L-cysteinyl-[lipoprotein] + a glycerophospholipid = N-acyl-S-1,2-diacyl-sn-glyceryl-L-cysteinyl-[lipoprotein] + a 2-acyl-sn-glycero-3-phospholipid + H(+)</text>
        <dbReference type="Rhea" id="RHEA:48228"/>
        <dbReference type="Rhea" id="RHEA-COMP:14681"/>
        <dbReference type="Rhea" id="RHEA-COMP:14684"/>
        <dbReference type="ChEBI" id="CHEBI:15378"/>
        <dbReference type="ChEBI" id="CHEBI:136912"/>
        <dbReference type="ChEBI" id="CHEBI:140656"/>
        <dbReference type="ChEBI" id="CHEBI:140657"/>
        <dbReference type="ChEBI" id="CHEBI:140660"/>
        <dbReference type="EC" id="2.3.1.269"/>
    </reaction>
</comment>
<dbReference type="PANTHER" id="PTHR38686:SF1">
    <property type="entry name" value="APOLIPOPROTEIN N-ACYLTRANSFERASE"/>
    <property type="match status" value="1"/>
</dbReference>
<evidence type="ECO:0000256" key="8">
    <source>
        <dbReference type="ARBA" id="ARBA00023315"/>
    </source>
</evidence>
<evidence type="ECO:0000256" key="4">
    <source>
        <dbReference type="ARBA" id="ARBA00022679"/>
    </source>
</evidence>